<name>A0A9P1MWX7_9PELO</name>
<keyword evidence="1" id="KW-0812">Transmembrane</keyword>
<proteinExistence type="predicted"/>
<accession>A0A9P1MWX7</accession>
<dbReference type="Proteomes" id="UP001152747">
    <property type="component" value="Unassembled WGS sequence"/>
</dbReference>
<dbReference type="AlphaFoldDB" id="A0A9P1MWX7"/>
<keyword evidence="1" id="KW-0472">Membrane</keyword>
<feature type="transmembrane region" description="Helical" evidence="1">
    <location>
        <begin position="6"/>
        <end position="31"/>
    </location>
</feature>
<dbReference type="EMBL" id="CANHGI010000002">
    <property type="protein sequence ID" value="CAI5443304.1"/>
    <property type="molecule type" value="Genomic_DNA"/>
</dbReference>
<dbReference type="OrthoDB" id="5869594at2759"/>
<keyword evidence="1" id="KW-1133">Transmembrane helix</keyword>
<evidence type="ECO:0000313" key="3">
    <source>
        <dbReference type="Proteomes" id="UP001152747"/>
    </source>
</evidence>
<evidence type="ECO:0000256" key="1">
    <source>
        <dbReference type="SAM" id="Phobius"/>
    </source>
</evidence>
<organism evidence="2 3">
    <name type="scientific">Caenorhabditis angaria</name>
    <dbReference type="NCBI Taxonomy" id="860376"/>
    <lineage>
        <taxon>Eukaryota</taxon>
        <taxon>Metazoa</taxon>
        <taxon>Ecdysozoa</taxon>
        <taxon>Nematoda</taxon>
        <taxon>Chromadorea</taxon>
        <taxon>Rhabditida</taxon>
        <taxon>Rhabditina</taxon>
        <taxon>Rhabditomorpha</taxon>
        <taxon>Rhabditoidea</taxon>
        <taxon>Rhabditidae</taxon>
        <taxon>Peloderinae</taxon>
        <taxon>Caenorhabditis</taxon>
    </lineage>
</organism>
<reference evidence="2" key="1">
    <citation type="submission" date="2022-11" db="EMBL/GenBank/DDBJ databases">
        <authorList>
            <person name="Kikuchi T."/>
        </authorList>
    </citation>
    <scope>NUCLEOTIDE SEQUENCE</scope>
    <source>
        <strain evidence="2">PS1010</strain>
    </source>
</reference>
<evidence type="ECO:0000313" key="2">
    <source>
        <dbReference type="EMBL" id="CAI5443304.1"/>
    </source>
</evidence>
<sequence length="88" mass="9823">MFTLSYTAHTVISISLHFIGIFVGLFVWYLFPKHPTRSIVQLPHERIALVIEPSTVIGKPENMIFSSGGSDKLIDFDTSPVSAIRNYG</sequence>
<protein>
    <submittedName>
        <fullName evidence="2">Uncharacterized protein</fullName>
    </submittedName>
</protein>
<comment type="caution">
    <text evidence="2">The sequence shown here is derived from an EMBL/GenBank/DDBJ whole genome shotgun (WGS) entry which is preliminary data.</text>
</comment>
<keyword evidence="3" id="KW-1185">Reference proteome</keyword>
<gene>
    <name evidence="2" type="ORF">CAMP_LOCUS5941</name>
</gene>